<dbReference type="EC" id="2.7.4.9" evidence="2 12"/>
<dbReference type="GO" id="GO:0006233">
    <property type="term" value="P:dTDP biosynthetic process"/>
    <property type="evidence" value="ECO:0007669"/>
    <property type="project" value="InterPro"/>
</dbReference>
<feature type="binding site" evidence="12">
    <location>
        <begin position="13"/>
        <end position="20"/>
    </location>
    <ligand>
        <name>ATP</name>
        <dbReference type="ChEBI" id="CHEBI:30616"/>
    </ligand>
</feature>
<dbReference type="InterPro" id="IPR027417">
    <property type="entry name" value="P-loop_NTPase"/>
</dbReference>
<evidence type="ECO:0000256" key="2">
    <source>
        <dbReference type="ARBA" id="ARBA00012980"/>
    </source>
</evidence>
<comment type="catalytic activity">
    <reaction evidence="10 12">
        <text>dTMP + ATP = dTDP + ADP</text>
        <dbReference type="Rhea" id="RHEA:13517"/>
        <dbReference type="ChEBI" id="CHEBI:30616"/>
        <dbReference type="ChEBI" id="CHEBI:58369"/>
        <dbReference type="ChEBI" id="CHEBI:63528"/>
        <dbReference type="ChEBI" id="CHEBI:456216"/>
        <dbReference type="EC" id="2.7.4.9"/>
    </reaction>
</comment>
<evidence type="ECO:0000256" key="9">
    <source>
        <dbReference type="ARBA" id="ARBA00029962"/>
    </source>
</evidence>
<dbReference type="GO" id="GO:0005524">
    <property type="term" value="F:ATP binding"/>
    <property type="evidence" value="ECO:0007669"/>
    <property type="project" value="UniProtKB-UniRule"/>
</dbReference>
<dbReference type="CDD" id="cd01672">
    <property type="entry name" value="TMPK"/>
    <property type="match status" value="1"/>
</dbReference>
<evidence type="ECO:0000259" key="14">
    <source>
        <dbReference type="Pfam" id="PF02223"/>
    </source>
</evidence>
<sequence length="227" mass="24605">MSETRGRFITFEGGEGVGKSTQIRRLADILRRRGLDVLVTREPGGSPGAEAVRHVLLSGHAEDYGVRMEALLFAAARSDHVEQVIRPAIDDNTIVLCDRFMDSSRIYQGVTGNLEPDFVRNLERVAVNGLVPDLTLIIDLPAEIGLRRARSRGGATAGAPDRFEREEVATHEKRREGFRDLAQSEPRRCRLIDGQQSEDAVALAILTAVEPILPAAAGGRSGGQGAS</sequence>
<dbReference type="GO" id="GO:0004798">
    <property type="term" value="F:dTMP kinase activity"/>
    <property type="evidence" value="ECO:0007669"/>
    <property type="project" value="UniProtKB-UniRule"/>
</dbReference>
<keyword evidence="6 12" id="KW-0547">Nucleotide-binding</keyword>
<evidence type="ECO:0000313" key="15">
    <source>
        <dbReference type="EMBL" id="PWW03832.1"/>
    </source>
</evidence>
<dbReference type="HAMAP" id="MF_00165">
    <property type="entry name" value="Thymidylate_kinase"/>
    <property type="match status" value="1"/>
</dbReference>
<evidence type="ECO:0000256" key="10">
    <source>
        <dbReference type="ARBA" id="ARBA00048743"/>
    </source>
</evidence>
<evidence type="ECO:0000256" key="1">
    <source>
        <dbReference type="ARBA" id="ARBA00009776"/>
    </source>
</evidence>
<comment type="caution">
    <text evidence="15">The sequence shown here is derived from an EMBL/GenBank/DDBJ whole genome shotgun (WGS) entry which is preliminary data.</text>
</comment>
<keyword evidence="4 12" id="KW-0808">Transferase</keyword>
<dbReference type="Gene3D" id="3.40.50.300">
    <property type="entry name" value="P-loop containing nucleotide triphosphate hydrolases"/>
    <property type="match status" value="1"/>
</dbReference>
<dbReference type="NCBIfam" id="TIGR00041">
    <property type="entry name" value="DTMP_kinase"/>
    <property type="match status" value="1"/>
</dbReference>
<evidence type="ECO:0000256" key="6">
    <source>
        <dbReference type="ARBA" id="ARBA00022741"/>
    </source>
</evidence>
<evidence type="ECO:0000256" key="7">
    <source>
        <dbReference type="ARBA" id="ARBA00022777"/>
    </source>
</evidence>
<feature type="compositionally biased region" description="Basic and acidic residues" evidence="13">
    <location>
        <begin position="161"/>
        <end position="179"/>
    </location>
</feature>
<evidence type="ECO:0000313" key="16">
    <source>
        <dbReference type="Proteomes" id="UP000246352"/>
    </source>
</evidence>
<keyword evidence="8 12" id="KW-0067">ATP-binding</keyword>
<feature type="region of interest" description="Disordered" evidence="13">
    <location>
        <begin position="151"/>
        <end position="180"/>
    </location>
</feature>
<dbReference type="SUPFAM" id="SSF52540">
    <property type="entry name" value="P-loop containing nucleoside triphosphate hydrolases"/>
    <property type="match status" value="1"/>
</dbReference>
<evidence type="ECO:0000256" key="3">
    <source>
        <dbReference type="ARBA" id="ARBA00017144"/>
    </source>
</evidence>
<dbReference type="GO" id="GO:0006235">
    <property type="term" value="P:dTTP biosynthetic process"/>
    <property type="evidence" value="ECO:0007669"/>
    <property type="project" value="UniProtKB-UniRule"/>
</dbReference>
<dbReference type="GO" id="GO:0005829">
    <property type="term" value="C:cytosol"/>
    <property type="evidence" value="ECO:0007669"/>
    <property type="project" value="TreeGrafter"/>
</dbReference>
<dbReference type="FunFam" id="3.40.50.300:FF:000225">
    <property type="entry name" value="Thymidylate kinase"/>
    <property type="match status" value="1"/>
</dbReference>
<dbReference type="Proteomes" id="UP000246352">
    <property type="component" value="Unassembled WGS sequence"/>
</dbReference>
<dbReference type="AlphaFoldDB" id="A0A317PQU4"/>
<evidence type="ECO:0000256" key="5">
    <source>
        <dbReference type="ARBA" id="ARBA00022727"/>
    </source>
</evidence>
<proteinExistence type="inferred from homology"/>
<dbReference type="InterPro" id="IPR039430">
    <property type="entry name" value="Thymidylate_kin-like_dom"/>
</dbReference>
<evidence type="ECO:0000256" key="11">
    <source>
        <dbReference type="ARBA" id="ARBA00057735"/>
    </source>
</evidence>
<protein>
    <recommendedName>
        <fullName evidence="3 12">Thymidylate kinase</fullName>
        <ecNumber evidence="2 12">2.7.4.9</ecNumber>
    </recommendedName>
    <alternativeName>
        <fullName evidence="9 12">dTMP kinase</fullName>
    </alternativeName>
</protein>
<comment type="function">
    <text evidence="11 12">Phosphorylation of dTMP to form dTDP in both de novo and salvage pathways of dTTP synthesis.</text>
</comment>
<dbReference type="GO" id="GO:0006227">
    <property type="term" value="P:dUDP biosynthetic process"/>
    <property type="evidence" value="ECO:0007669"/>
    <property type="project" value="TreeGrafter"/>
</dbReference>
<dbReference type="InterPro" id="IPR018094">
    <property type="entry name" value="Thymidylate_kinase"/>
</dbReference>
<dbReference type="RefSeq" id="WP_110030337.1">
    <property type="nucleotide sequence ID" value="NZ_QGTR01000001.1"/>
</dbReference>
<dbReference type="PANTHER" id="PTHR10344">
    <property type="entry name" value="THYMIDYLATE KINASE"/>
    <property type="match status" value="1"/>
</dbReference>
<dbReference type="Pfam" id="PF02223">
    <property type="entry name" value="Thymidylate_kin"/>
    <property type="match status" value="1"/>
</dbReference>
<evidence type="ECO:0000256" key="8">
    <source>
        <dbReference type="ARBA" id="ARBA00022840"/>
    </source>
</evidence>
<accession>A0A317PQU4</accession>
<organism evidence="15 16">
    <name type="scientific">Hoeflea marina</name>
    <dbReference type="NCBI Taxonomy" id="274592"/>
    <lineage>
        <taxon>Bacteria</taxon>
        <taxon>Pseudomonadati</taxon>
        <taxon>Pseudomonadota</taxon>
        <taxon>Alphaproteobacteria</taxon>
        <taxon>Hyphomicrobiales</taxon>
        <taxon>Rhizobiaceae</taxon>
        <taxon>Hoeflea</taxon>
    </lineage>
</organism>
<keyword evidence="16" id="KW-1185">Reference proteome</keyword>
<dbReference type="EMBL" id="QGTR01000001">
    <property type="protein sequence ID" value="PWW03832.1"/>
    <property type="molecule type" value="Genomic_DNA"/>
</dbReference>
<keyword evidence="7 12" id="KW-0418">Kinase</keyword>
<evidence type="ECO:0000256" key="12">
    <source>
        <dbReference type="HAMAP-Rule" id="MF_00165"/>
    </source>
</evidence>
<evidence type="ECO:0000256" key="13">
    <source>
        <dbReference type="SAM" id="MobiDB-lite"/>
    </source>
</evidence>
<reference evidence="15 16" key="1">
    <citation type="submission" date="2018-05" db="EMBL/GenBank/DDBJ databases">
        <title>Genomic Encyclopedia of Type Strains, Phase IV (KMG-IV): sequencing the most valuable type-strain genomes for metagenomic binning, comparative biology and taxonomic classification.</title>
        <authorList>
            <person name="Goeker M."/>
        </authorList>
    </citation>
    <scope>NUCLEOTIDE SEQUENCE [LARGE SCALE GENOMIC DNA]</scope>
    <source>
        <strain evidence="15 16">DSM 16791</strain>
    </source>
</reference>
<gene>
    <name evidence="12" type="primary">tmk</name>
    <name evidence="15" type="ORF">DFR52_101521</name>
</gene>
<dbReference type="OrthoDB" id="9774907at2"/>
<comment type="similarity">
    <text evidence="1 12">Belongs to the thymidylate kinase family.</text>
</comment>
<evidence type="ECO:0000256" key="4">
    <source>
        <dbReference type="ARBA" id="ARBA00022679"/>
    </source>
</evidence>
<dbReference type="PANTHER" id="PTHR10344:SF4">
    <property type="entry name" value="UMP-CMP KINASE 2, MITOCHONDRIAL"/>
    <property type="match status" value="1"/>
</dbReference>
<name>A0A317PQU4_9HYPH</name>
<feature type="domain" description="Thymidylate kinase-like" evidence="14">
    <location>
        <begin position="11"/>
        <end position="202"/>
    </location>
</feature>
<keyword evidence="5 12" id="KW-0545">Nucleotide biosynthesis</keyword>